<dbReference type="EMBL" id="MN740300">
    <property type="protein sequence ID" value="QHT99043.1"/>
    <property type="molecule type" value="Genomic_DNA"/>
</dbReference>
<organism evidence="1">
    <name type="scientific">viral metagenome</name>
    <dbReference type="NCBI Taxonomy" id="1070528"/>
    <lineage>
        <taxon>unclassified sequences</taxon>
        <taxon>metagenomes</taxon>
        <taxon>organismal metagenomes</taxon>
    </lineage>
</organism>
<protein>
    <recommendedName>
        <fullName evidence="2">DUF616 domain-containing protein</fullName>
    </recommendedName>
</protein>
<sequence>MKDFNLAFYTCFYGSNNNPAFIIPNIPSTKYKCYYYTNNKTIFENLKNSKWIRIFDNKPTNDDLIESCMIGKHVKSMPHKYNELKDYDYVCFFDSKLSNINEIFVETFIIKYFIEENYALLLRKHWFINNKVWDEFNCSMGQERYRLESEKYKSYIYNQINNGLKDTIDNHSDCGFLIRNMKHTKMIEINETWYNHIQNCGIQDQISFFFINQLFSNYIYSFTEIPYL</sequence>
<dbReference type="AlphaFoldDB" id="A0A6C0J5X3"/>
<name>A0A6C0J5X3_9ZZZZ</name>
<proteinExistence type="predicted"/>
<evidence type="ECO:0008006" key="2">
    <source>
        <dbReference type="Google" id="ProtNLM"/>
    </source>
</evidence>
<evidence type="ECO:0000313" key="1">
    <source>
        <dbReference type="EMBL" id="QHT99043.1"/>
    </source>
</evidence>
<accession>A0A6C0J5X3</accession>
<reference evidence="1" key="1">
    <citation type="journal article" date="2020" name="Nature">
        <title>Giant virus diversity and host interactions through global metagenomics.</title>
        <authorList>
            <person name="Schulz F."/>
            <person name="Roux S."/>
            <person name="Paez-Espino D."/>
            <person name="Jungbluth S."/>
            <person name="Walsh D.A."/>
            <person name="Denef V.J."/>
            <person name="McMahon K.D."/>
            <person name="Konstantinidis K.T."/>
            <person name="Eloe-Fadrosh E.A."/>
            <person name="Kyrpides N.C."/>
            <person name="Woyke T."/>
        </authorList>
    </citation>
    <scope>NUCLEOTIDE SEQUENCE</scope>
    <source>
        <strain evidence="1">GVMAG-M-3300025695-21</strain>
    </source>
</reference>